<gene>
    <name evidence="3" type="ORF">LBW55_21260</name>
</gene>
<protein>
    <submittedName>
        <fullName evidence="3">MerR family transcriptional regulator</fullName>
    </submittedName>
</protein>
<dbReference type="GO" id="GO:0003677">
    <property type="term" value="F:DNA binding"/>
    <property type="evidence" value="ECO:0007669"/>
    <property type="project" value="UniProtKB-KW"/>
</dbReference>
<dbReference type="SMART" id="SM00422">
    <property type="entry name" value="HTH_MERR"/>
    <property type="match status" value="1"/>
</dbReference>
<dbReference type="GO" id="GO:0003700">
    <property type="term" value="F:DNA-binding transcription factor activity"/>
    <property type="evidence" value="ECO:0007669"/>
    <property type="project" value="InterPro"/>
</dbReference>
<dbReference type="InterPro" id="IPR047057">
    <property type="entry name" value="MerR_fam"/>
</dbReference>
<organism evidence="3 4">
    <name type="scientific">Ralstonia solanacearum</name>
    <name type="common">Pseudomonas solanacearum</name>
    <dbReference type="NCBI Taxonomy" id="305"/>
    <lineage>
        <taxon>Bacteria</taxon>
        <taxon>Pseudomonadati</taxon>
        <taxon>Pseudomonadota</taxon>
        <taxon>Betaproteobacteria</taxon>
        <taxon>Burkholderiales</taxon>
        <taxon>Burkholderiaceae</taxon>
        <taxon>Ralstonia</taxon>
        <taxon>Ralstonia solanacearum species complex</taxon>
    </lineage>
</organism>
<name>A0A1C0UKE2_RALSL</name>
<dbReference type="EMBL" id="JAIVEX010000012">
    <property type="protein sequence ID" value="MDB0524137.1"/>
    <property type="molecule type" value="Genomic_DNA"/>
</dbReference>
<sequence>MPARKSTGDAGPPAVPSTREFTIDELARAADTTVRNVRSYQDRGLIDPPERRGRVGIYTQVHLGRLKLISHLLARGYTLANIQELLKAIVEGHDLRSILGLETAISSPWSDEAPKHFSLLALAKLFGRSISRQALARAIGLGLLEPDGLGYLARNPKLLMAGAQMAQAGFPLEEVLDIIERARPHTQAVADDLVAMVVRELDRYDEGQLPPPEDVPRLVDVIWRIRPLAVVAVEAELMRALERAANKYLGDRVAQVIEHLHEPPAPNGPANKSKS</sequence>
<evidence type="ECO:0000313" key="4">
    <source>
        <dbReference type="Proteomes" id="UP001143674"/>
    </source>
</evidence>
<evidence type="ECO:0000259" key="2">
    <source>
        <dbReference type="PROSITE" id="PS50937"/>
    </source>
</evidence>
<dbReference type="Proteomes" id="UP001143674">
    <property type="component" value="Unassembled WGS sequence"/>
</dbReference>
<proteinExistence type="predicted"/>
<dbReference type="RefSeq" id="WP_003263244.1">
    <property type="nucleotide sequence ID" value="NZ_CDLX01000001.1"/>
</dbReference>
<dbReference type="InterPro" id="IPR000551">
    <property type="entry name" value="MerR-type_HTH_dom"/>
</dbReference>
<evidence type="ECO:0000256" key="1">
    <source>
        <dbReference type="ARBA" id="ARBA00023125"/>
    </source>
</evidence>
<comment type="caution">
    <text evidence="3">The sequence shown here is derived from an EMBL/GenBank/DDBJ whole genome shotgun (WGS) entry which is preliminary data.</text>
</comment>
<feature type="domain" description="HTH merR-type" evidence="2">
    <location>
        <begin position="20"/>
        <end position="88"/>
    </location>
</feature>
<dbReference type="KEGG" id="rsy:RSUY_03780"/>
<reference evidence="3" key="1">
    <citation type="submission" date="2021-09" db="EMBL/GenBank/DDBJ databases">
        <title>Genomic analysis of Ralstonia spp.</title>
        <authorList>
            <person name="Aburjaile F."/>
            <person name="Ariute J.C."/>
            <person name="Pais A.K.L."/>
            <person name="Albuquerque G.M.R."/>
            <person name="Silva A.M.F."/>
            <person name="Brenig B."/>
            <person name="Azevedo V."/>
            <person name="Matiuzzi M."/>
            <person name="Ramos R."/>
            <person name="Goes-Neto A."/>
            <person name="Soares S."/>
            <person name="Iseppon A.M.B."/>
            <person name="Souza E."/>
            <person name="Gama M."/>
        </authorList>
    </citation>
    <scope>NUCLEOTIDE SEQUENCE</scope>
    <source>
        <strain evidence="3">B4</strain>
    </source>
</reference>
<dbReference type="PROSITE" id="PS50937">
    <property type="entry name" value="HTH_MERR_2"/>
    <property type="match status" value="1"/>
</dbReference>
<dbReference type="Gene3D" id="1.10.1660.10">
    <property type="match status" value="1"/>
</dbReference>
<dbReference type="Pfam" id="PF13411">
    <property type="entry name" value="MerR_1"/>
    <property type="match status" value="1"/>
</dbReference>
<dbReference type="InterPro" id="IPR009061">
    <property type="entry name" value="DNA-bd_dom_put_sf"/>
</dbReference>
<dbReference type="AlphaFoldDB" id="A0A1C0UKE2"/>
<dbReference type="PANTHER" id="PTHR30204:SF93">
    <property type="entry name" value="HTH MERR-TYPE DOMAIN-CONTAINING PROTEIN"/>
    <property type="match status" value="1"/>
</dbReference>
<dbReference type="CDD" id="cd04778">
    <property type="entry name" value="HTH_MerR-like_sg2"/>
    <property type="match status" value="1"/>
</dbReference>
<evidence type="ECO:0000313" key="3">
    <source>
        <dbReference type="EMBL" id="MDB0524137.1"/>
    </source>
</evidence>
<accession>A0A1C0UKE2</accession>
<dbReference type="PANTHER" id="PTHR30204">
    <property type="entry name" value="REDOX-CYCLING DRUG-SENSING TRANSCRIPTIONAL ACTIVATOR SOXR"/>
    <property type="match status" value="1"/>
</dbReference>
<dbReference type="SUPFAM" id="SSF46955">
    <property type="entry name" value="Putative DNA-binding domain"/>
    <property type="match status" value="1"/>
</dbReference>
<keyword evidence="1" id="KW-0238">DNA-binding</keyword>